<sequence>MSTLGEIIKEKRLAKGLKQSELAEGICTQATVSNLENKSRMPTMSILLAIANRLNIEFSELSGYALTSVNSQTSRIFNKVKQLCAAYQHEEAYTLLKNEIDIKKVETAYERKKYYYYLGLTTLAGHHNFIDAHYYFNLVLSDKSDSKLDLIDVLATNGIGIAYELEDELDKALTYYEKSLVQLDELIEDLGEINDSAEITIIYFNSAKFYSHIGNYEKAVNLCTLGITLQQMKHTNYELDRLYYEKAFNLAKLDRIEEATEFYFHAASFAKLTENKIISEAIKKNMREFKLEGYCYWE</sequence>
<accession>A0AAW9K0H0</accession>
<proteinExistence type="predicted"/>
<dbReference type="InterPro" id="IPR053163">
    <property type="entry name" value="HTH-type_regulator_Rgg"/>
</dbReference>
<dbReference type="PROSITE" id="PS50943">
    <property type="entry name" value="HTH_CROC1"/>
    <property type="match status" value="1"/>
</dbReference>
<gene>
    <name evidence="2" type="ORF">RAK27_11245</name>
</gene>
<dbReference type="InterPro" id="IPR011990">
    <property type="entry name" value="TPR-like_helical_dom_sf"/>
</dbReference>
<dbReference type="RefSeq" id="WP_016356654.1">
    <property type="nucleotide sequence ID" value="NZ_BJOJ01000045.1"/>
</dbReference>
<dbReference type="InterPro" id="IPR010982">
    <property type="entry name" value="Lambda_DNA-bd_dom_sf"/>
</dbReference>
<dbReference type="SMART" id="SM00530">
    <property type="entry name" value="HTH_XRE"/>
    <property type="match status" value="1"/>
</dbReference>
<organism evidence="2 3">
    <name type="scientific">Carnobacterium maltaromaticum</name>
    <name type="common">Carnobacterium piscicola</name>
    <dbReference type="NCBI Taxonomy" id="2751"/>
    <lineage>
        <taxon>Bacteria</taxon>
        <taxon>Bacillati</taxon>
        <taxon>Bacillota</taxon>
        <taxon>Bacilli</taxon>
        <taxon>Lactobacillales</taxon>
        <taxon>Carnobacteriaceae</taxon>
        <taxon>Carnobacterium</taxon>
    </lineage>
</organism>
<dbReference type="EMBL" id="JAVBVO010000003">
    <property type="protein sequence ID" value="MDZ5759236.1"/>
    <property type="molecule type" value="Genomic_DNA"/>
</dbReference>
<dbReference type="CDD" id="cd00093">
    <property type="entry name" value="HTH_XRE"/>
    <property type="match status" value="1"/>
</dbReference>
<dbReference type="Pfam" id="PF01381">
    <property type="entry name" value="HTH_3"/>
    <property type="match status" value="1"/>
</dbReference>
<dbReference type="SUPFAM" id="SSF47413">
    <property type="entry name" value="lambda repressor-like DNA-binding domains"/>
    <property type="match status" value="1"/>
</dbReference>
<dbReference type="Proteomes" id="UP001290462">
    <property type="component" value="Unassembled WGS sequence"/>
</dbReference>
<dbReference type="InterPro" id="IPR019734">
    <property type="entry name" value="TPR_rpt"/>
</dbReference>
<dbReference type="PANTHER" id="PTHR37038:SF14">
    <property type="entry name" value="TRANSCRIPTIONAL ACTIVATOR"/>
    <property type="match status" value="1"/>
</dbReference>
<dbReference type="GO" id="GO:0003677">
    <property type="term" value="F:DNA binding"/>
    <property type="evidence" value="ECO:0007669"/>
    <property type="project" value="InterPro"/>
</dbReference>
<dbReference type="Gene3D" id="1.25.40.10">
    <property type="entry name" value="Tetratricopeptide repeat domain"/>
    <property type="match status" value="1"/>
</dbReference>
<reference evidence="2" key="1">
    <citation type="submission" date="2023-08" db="EMBL/GenBank/DDBJ databases">
        <title>Genomic characterization of piscicolin 126 produced by Carnobacterium maltaromaticum CM22 strain isolated from salmon (Salmo salar).</title>
        <authorList>
            <person name="Gonzalez-Gragera E."/>
            <person name="Garcia-Lopez J.D."/>
            <person name="Teso-Perez C."/>
            <person name="Gimenez-Hernandez I."/>
            <person name="Peralta-Sanchez J.M."/>
            <person name="Valdivia E."/>
            <person name="Montalban-Lopez M."/>
            <person name="Martin-Platero A.M."/>
            <person name="Banos A."/>
            <person name="Martinez-Bueno M."/>
        </authorList>
    </citation>
    <scope>NUCLEOTIDE SEQUENCE</scope>
    <source>
        <strain evidence="2">CM22</strain>
    </source>
</reference>
<protein>
    <submittedName>
        <fullName evidence="2">Helix-turn-helix transcriptional regulator</fullName>
    </submittedName>
</protein>
<evidence type="ECO:0000313" key="3">
    <source>
        <dbReference type="Proteomes" id="UP001290462"/>
    </source>
</evidence>
<comment type="caution">
    <text evidence="2">The sequence shown here is derived from an EMBL/GenBank/DDBJ whole genome shotgun (WGS) entry which is preliminary data.</text>
</comment>
<dbReference type="PANTHER" id="PTHR37038">
    <property type="entry name" value="TRANSCRIPTIONAL REGULATOR-RELATED"/>
    <property type="match status" value="1"/>
</dbReference>
<evidence type="ECO:0000259" key="1">
    <source>
        <dbReference type="PROSITE" id="PS50943"/>
    </source>
</evidence>
<evidence type="ECO:0000313" key="2">
    <source>
        <dbReference type="EMBL" id="MDZ5759236.1"/>
    </source>
</evidence>
<dbReference type="SUPFAM" id="SSF48452">
    <property type="entry name" value="TPR-like"/>
    <property type="match status" value="1"/>
</dbReference>
<dbReference type="InterPro" id="IPR001387">
    <property type="entry name" value="Cro/C1-type_HTH"/>
</dbReference>
<dbReference type="SMART" id="SM00028">
    <property type="entry name" value="TPR"/>
    <property type="match status" value="2"/>
</dbReference>
<name>A0AAW9K0H0_CARML</name>
<feature type="domain" description="HTH cro/C1-type" evidence="1">
    <location>
        <begin position="8"/>
        <end position="61"/>
    </location>
</feature>
<dbReference type="AlphaFoldDB" id="A0AAW9K0H0"/>